<protein>
    <submittedName>
        <fullName evidence="1">Uncharacterized protein</fullName>
    </submittedName>
</protein>
<organism evidence="1">
    <name type="scientific">Lepeophtheirus salmonis</name>
    <name type="common">Salmon louse</name>
    <name type="synonym">Caligus salmonis</name>
    <dbReference type="NCBI Taxonomy" id="72036"/>
    <lineage>
        <taxon>Eukaryota</taxon>
        <taxon>Metazoa</taxon>
        <taxon>Ecdysozoa</taxon>
        <taxon>Arthropoda</taxon>
        <taxon>Crustacea</taxon>
        <taxon>Multicrustacea</taxon>
        <taxon>Hexanauplia</taxon>
        <taxon>Copepoda</taxon>
        <taxon>Siphonostomatoida</taxon>
        <taxon>Caligidae</taxon>
        <taxon>Lepeophtheirus</taxon>
    </lineage>
</organism>
<dbReference type="AlphaFoldDB" id="A0A0K2V408"/>
<dbReference type="EMBL" id="HACA01027922">
    <property type="protein sequence ID" value="CDW45283.1"/>
    <property type="molecule type" value="Transcribed_RNA"/>
</dbReference>
<proteinExistence type="predicted"/>
<name>A0A0K2V408_LEPSM</name>
<reference evidence="1" key="1">
    <citation type="submission" date="2014-05" db="EMBL/GenBank/DDBJ databases">
        <authorList>
            <person name="Chronopoulou M."/>
        </authorList>
    </citation>
    <scope>NUCLEOTIDE SEQUENCE</scope>
    <source>
        <tissue evidence="1">Whole organism</tissue>
    </source>
</reference>
<sequence length="21" mass="2383">MGLLKSLILISVRHNVPTMYP</sequence>
<evidence type="ECO:0000313" key="1">
    <source>
        <dbReference type="EMBL" id="CDW45283.1"/>
    </source>
</evidence>
<accession>A0A0K2V408</accession>